<feature type="region of interest" description="Disordered" evidence="1">
    <location>
        <begin position="243"/>
        <end position="282"/>
    </location>
</feature>
<dbReference type="Gene3D" id="3.60.10.10">
    <property type="entry name" value="Endonuclease/exonuclease/phosphatase"/>
    <property type="match status" value="1"/>
</dbReference>
<dbReference type="Pfam" id="PF03372">
    <property type="entry name" value="Exo_endo_phos"/>
    <property type="match status" value="1"/>
</dbReference>
<protein>
    <submittedName>
        <fullName evidence="3">Endonuclease/exonuclease/phosphatase</fullName>
    </submittedName>
</protein>
<feature type="compositionally biased region" description="Basic and acidic residues" evidence="1">
    <location>
        <begin position="243"/>
        <end position="255"/>
    </location>
</feature>
<dbReference type="PANTHER" id="PTHR14859">
    <property type="entry name" value="CALCOFLUOR WHITE HYPERSENSITIVE PROTEIN PRECURSOR"/>
    <property type="match status" value="1"/>
</dbReference>
<accession>A0A6P1YSP6</accession>
<dbReference type="SUPFAM" id="SSF56219">
    <property type="entry name" value="DNase I-like"/>
    <property type="match status" value="1"/>
</dbReference>
<dbReference type="InterPro" id="IPR051916">
    <property type="entry name" value="GPI-anchor_lipid_remodeler"/>
</dbReference>
<dbReference type="InterPro" id="IPR036691">
    <property type="entry name" value="Endo/exonu/phosph_ase_sf"/>
</dbReference>
<keyword evidence="3" id="KW-0269">Exonuclease</keyword>
<evidence type="ECO:0000256" key="1">
    <source>
        <dbReference type="SAM" id="MobiDB-lite"/>
    </source>
</evidence>
<dbReference type="KEGG" id="apra:G3A50_08800"/>
<organism evidence="3 4">
    <name type="scientific">Ancylobacter pratisalsi</name>
    <dbReference type="NCBI Taxonomy" id="1745854"/>
    <lineage>
        <taxon>Bacteria</taxon>
        <taxon>Pseudomonadati</taxon>
        <taxon>Pseudomonadota</taxon>
        <taxon>Alphaproteobacteria</taxon>
        <taxon>Hyphomicrobiales</taxon>
        <taxon>Xanthobacteraceae</taxon>
        <taxon>Ancylobacter</taxon>
    </lineage>
</organism>
<keyword evidence="3" id="KW-0255">Endonuclease</keyword>
<dbReference type="GO" id="GO:0004527">
    <property type="term" value="F:exonuclease activity"/>
    <property type="evidence" value="ECO:0007669"/>
    <property type="project" value="UniProtKB-KW"/>
</dbReference>
<dbReference type="AlphaFoldDB" id="A0A6P1YSP6"/>
<name>A0A6P1YSP6_9HYPH</name>
<dbReference type="EMBL" id="CP048630">
    <property type="protein sequence ID" value="QIB36172.1"/>
    <property type="molecule type" value="Genomic_DNA"/>
</dbReference>
<evidence type="ECO:0000313" key="3">
    <source>
        <dbReference type="EMBL" id="QIB36172.1"/>
    </source>
</evidence>
<keyword evidence="3" id="KW-0540">Nuclease</keyword>
<sequence>MPRPAGTLRLMTWNIHGGIGPDRRFDLDRVAALIAGHAPDILALQEIDTRGRSVDVLAPLQGLAIGHFTEARTIAVPDGHYGHALFSRWPAEEVVLHDLSHRRHEPRIAIETVLGTEHGPLHLVAVHLGLAITERRRQARALAAMAGSKPGISTVMLGDFNDWFSFGDVSRAMRRELPERTRLRTFPARRPALRLDRVYCGVPGMLADAFSDPSARLCSDHLPVIADIRLPAPAGAEAEPLLSRHVDLAHSKTGRETGSADDEPERAGPEPADADAGSRAHT</sequence>
<evidence type="ECO:0000259" key="2">
    <source>
        <dbReference type="Pfam" id="PF03372"/>
    </source>
</evidence>
<feature type="domain" description="Endonuclease/exonuclease/phosphatase" evidence="2">
    <location>
        <begin position="11"/>
        <end position="221"/>
    </location>
</feature>
<gene>
    <name evidence="3" type="ORF">G3A50_08800</name>
</gene>
<dbReference type="GO" id="GO:0004519">
    <property type="term" value="F:endonuclease activity"/>
    <property type="evidence" value="ECO:0007669"/>
    <property type="project" value="UniProtKB-KW"/>
</dbReference>
<dbReference type="GO" id="GO:0016020">
    <property type="term" value="C:membrane"/>
    <property type="evidence" value="ECO:0007669"/>
    <property type="project" value="GOC"/>
</dbReference>
<dbReference type="GO" id="GO:0006506">
    <property type="term" value="P:GPI anchor biosynthetic process"/>
    <property type="evidence" value="ECO:0007669"/>
    <property type="project" value="TreeGrafter"/>
</dbReference>
<dbReference type="Proteomes" id="UP000464751">
    <property type="component" value="Chromosome"/>
</dbReference>
<keyword evidence="3" id="KW-0378">Hydrolase</keyword>
<reference evidence="3 4" key="1">
    <citation type="submission" date="2020-02" db="EMBL/GenBank/DDBJ databases">
        <authorList>
            <person name="Li G."/>
        </authorList>
    </citation>
    <scope>NUCLEOTIDE SEQUENCE [LARGE SCALE GENOMIC DNA]</scope>
    <source>
        <strain evidence="3 4">DSM 102029</strain>
    </source>
</reference>
<keyword evidence="4" id="KW-1185">Reference proteome</keyword>
<evidence type="ECO:0000313" key="4">
    <source>
        <dbReference type="Proteomes" id="UP000464751"/>
    </source>
</evidence>
<dbReference type="RefSeq" id="WP_163077467.1">
    <property type="nucleotide sequence ID" value="NZ_CP048630.1"/>
</dbReference>
<proteinExistence type="predicted"/>
<dbReference type="InterPro" id="IPR005135">
    <property type="entry name" value="Endo/exonuclease/phosphatase"/>
</dbReference>
<dbReference type="PANTHER" id="PTHR14859:SF15">
    <property type="entry name" value="ENDONUCLEASE_EXONUCLEASE_PHOSPHATASE DOMAIN-CONTAINING PROTEIN"/>
    <property type="match status" value="1"/>
</dbReference>